<comment type="caution">
    <text evidence="1">The sequence shown here is derived from an EMBL/GenBank/DDBJ whole genome shotgun (WGS) entry which is preliminary data.</text>
</comment>
<accession>A0ABP0MM07</accession>
<dbReference type="Proteomes" id="UP001642464">
    <property type="component" value="Unassembled WGS sequence"/>
</dbReference>
<feature type="non-terminal residue" evidence="1">
    <location>
        <position position="236"/>
    </location>
</feature>
<protein>
    <submittedName>
        <fullName evidence="1">Uncharacterized protein</fullName>
    </submittedName>
</protein>
<sequence length="236" mass="24551">MDGACSWDSMWVGNLCRSQGSSGCSHSWPDPWSSAARLVEGAEHGVVWGVLPHRTCAADRLAVRPQPLSLPGATSDADLEAVLGSLPSLDAFFSTPIGARDLVSSALLPSAQKGNFRCIVQVFQHNTADAWADPGGLADAAPRKRHAGQGCAAPWAPLAAPTPATVVAMSAKFPARPPHQATTARAAAPPANEISCDEVVNAFRSLPRGAAPGPKGMRPDFLKQVVDAGDEQYGAQ</sequence>
<dbReference type="EMBL" id="CAXAMM010022079">
    <property type="protein sequence ID" value="CAK9051155.1"/>
    <property type="molecule type" value="Genomic_DNA"/>
</dbReference>
<evidence type="ECO:0000313" key="2">
    <source>
        <dbReference type="Proteomes" id="UP001642464"/>
    </source>
</evidence>
<keyword evidence="2" id="KW-1185">Reference proteome</keyword>
<evidence type="ECO:0000313" key="1">
    <source>
        <dbReference type="EMBL" id="CAK9051155.1"/>
    </source>
</evidence>
<proteinExistence type="predicted"/>
<reference evidence="1 2" key="1">
    <citation type="submission" date="2024-02" db="EMBL/GenBank/DDBJ databases">
        <authorList>
            <person name="Chen Y."/>
            <person name="Shah S."/>
            <person name="Dougan E. K."/>
            <person name="Thang M."/>
            <person name="Chan C."/>
        </authorList>
    </citation>
    <scope>NUCLEOTIDE SEQUENCE [LARGE SCALE GENOMIC DNA]</scope>
</reference>
<name>A0ABP0MM07_9DINO</name>
<organism evidence="1 2">
    <name type="scientific">Durusdinium trenchii</name>
    <dbReference type="NCBI Taxonomy" id="1381693"/>
    <lineage>
        <taxon>Eukaryota</taxon>
        <taxon>Sar</taxon>
        <taxon>Alveolata</taxon>
        <taxon>Dinophyceae</taxon>
        <taxon>Suessiales</taxon>
        <taxon>Symbiodiniaceae</taxon>
        <taxon>Durusdinium</taxon>
    </lineage>
</organism>
<gene>
    <name evidence="1" type="ORF">SCF082_LOCUS28118</name>
</gene>